<name>A0A6A4TPZ5_SCOMX</name>
<dbReference type="EMBL" id="VEVO01000003">
    <property type="protein sequence ID" value="KAF0044831.1"/>
    <property type="molecule type" value="Genomic_DNA"/>
</dbReference>
<proteinExistence type="predicted"/>
<organism evidence="2 3">
    <name type="scientific">Scophthalmus maximus</name>
    <name type="common">Turbot</name>
    <name type="synonym">Psetta maxima</name>
    <dbReference type="NCBI Taxonomy" id="52904"/>
    <lineage>
        <taxon>Eukaryota</taxon>
        <taxon>Metazoa</taxon>
        <taxon>Chordata</taxon>
        <taxon>Craniata</taxon>
        <taxon>Vertebrata</taxon>
        <taxon>Euteleostomi</taxon>
        <taxon>Actinopterygii</taxon>
        <taxon>Neopterygii</taxon>
        <taxon>Teleostei</taxon>
        <taxon>Neoteleostei</taxon>
        <taxon>Acanthomorphata</taxon>
        <taxon>Carangaria</taxon>
        <taxon>Pleuronectiformes</taxon>
        <taxon>Pleuronectoidei</taxon>
        <taxon>Scophthalmidae</taxon>
        <taxon>Scophthalmus</taxon>
    </lineage>
</organism>
<dbReference type="Proteomes" id="UP000438429">
    <property type="component" value="Unassembled WGS sequence"/>
</dbReference>
<feature type="region of interest" description="Disordered" evidence="1">
    <location>
        <begin position="152"/>
        <end position="184"/>
    </location>
</feature>
<comment type="caution">
    <text evidence="2">The sequence shown here is derived from an EMBL/GenBank/DDBJ whole genome shotgun (WGS) entry which is preliminary data.</text>
</comment>
<protein>
    <submittedName>
        <fullName evidence="2">Uncharacterized protein</fullName>
    </submittedName>
</protein>
<evidence type="ECO:0000313" key="3">
    <source>
        <dbReference type="Proteomes" id="UP000438429"/>
    </source>
</evidence>
<feature type="compositionally biased region" description="Basic and acidic residues" evidence="1">
    <location>
        <begin position="164"/>
        <end position="178"/>
    </location>
</feature>
<accession>A0A6A4TPZ5</accession>
<evidence type="ECO:0000256" key="1">
    <source>
        <dbReference type="SAM" id="MobiDB-lite"/>
    </source>
</evidence>
<reference evidence="2 3" key="1">
    <citation type="submission" date="2019-06" db="EMBL/GenBank/DDBJ databases">
        <title>Draft genomes of female and male turbot (Scophthalmus maximus).</title>
        <authorList>
            <person name="Xu H."/>
            <person name="Xu X.-W."/>
            <person name="Shao C."/>
            <person name="Chen S."/>
        </authorList>
    </citation>
    <scope>NUCLEOTIDE SEQUENCE [LARGE SCALE GENOMIC DNA]</scope>
    <source>
        <strain evidence="2">Ysfricsl-2016a</strain>
        <tissue evidence="2">Blood</tissue>
    </source>
</reference>
<evidence type="ECO:0000313" key="2">
    <source>
        <dbReference type="EMBL" id="KAF0044831.1"/>
    </source>
</evidence>
<gene>
    <name evidence="2" type="ORF">F2P81_003989</name>
</gene>
<sequence length="202" mass="23451">MTFHLELSFIDFIFKPDWTDLMEVGVVVFVLSSVMRAPPPKKKKRPQKFAEDISCSESRLPVEFKQLRMNTERVYAGEVGGHFSRNILIRAMVSAELLLQVQRRRPNLPVCLHKDVDREWVVLPKAWWLHRFALVTPSLTCVRRHNRIDINPERLPPSPLTPPERCKLSAERQREGDRLSAVSSPHSSRLPVAILMHVLRYD</sequence>
<dbReference type="AlphaFoldDB" id="A0A6A4TPZ5"/>